<protein>
    <recommendedName>
        <fullName evidence="1">IrrE N-terminal-like domain-containing protein</fullName>
    </recommendedName>
</protein>
<name>A0A1X2KJG1_9MYCO</name>
<dbReference type="InterPro" id="IPR052345">
    <property type="entry name" value="Rad_response_metalloprotease"/>
</dbReference>
<keyword evidence="3" id="KW-1185">Reference proteome</keyword>
<dbReference type="OrthoDB" id="3240543at2"/>
<dbReference type="PANTHER" id="PTHR43236:SF1">
    <property type="entry name" value="BLL7220 PROTEIN"/>
    <property type="match status" value="1"/>
</dbReference>
<reference evidence="2 3" key="1">
    <citation type="submission" date="2017-04" db="EMBL/GenBank/DDBJ databases">
        <title>The new phylogeny of genus Mycobacterium.</title>
        <authorList>
            <person name="Tortoli E."/>
            <person name="Trovato A."/>
            <person name="Cirillo D.M."/>
        </authorList>
    </citation>
    <scope>NUCLEOTIDE SEQUENCE [LARGE SCALE GENOMIC DNA]</scope>
    <source>
        <strain evidence="2 3">DSM 45247</strain>
    </source>
</reference>
<evidence type="ECO:0000259" key="1">
    <source>
        <dbReference type="Pfam" id="PF06114"/>
    </source>
</evidence>
<proteinExistence type="predicted"/>
<gene>
    <name evidence="2" type="ORF">B8W69_28735</name>
</gene>
<comment type="caution">
    <text evidence="2">The sequence shown here is derived from an EMBL/GenBank/DDBJ whole genome shotgun (WGS) entry which is preliminary data.</text>
</comment>
<sequence length="344" mass="38249">MRGMYVSEAQVQAEAMAVAVERRRPGSLERLRLNPVSELMQWNDLSVTLVDESSTGEGCSVAGSYQPEPPMLVVTKSMSIRRRNFTVLHELGHHLQHTDITLGNNVFQYSDPDQFEEQSCDAFAARILLPDHDLRQRIDPRGPTAQDVVDIFTSSSSASREACCVWAARHLRGSGAVVLLDSTGIVQFAAPKSFIPPAKRSDQSGTPLIEAALRNPADGATRDDTFVVYRNGVRSDTVFGQARWFDQSYLVAVLVSDNVPWKSLAIPRPSDQRDTYNQWWICETCQDSFLAGERCERCNQPQCSHGHCGCDAARAAKDKQCKGCFLTLHPSRFEPGSDYCRDCT</sequence>
<dbReference type="EMBL" id="NCXM01000054">
    <property type="protein sequence ID" value="OSC20872.1"/>
    <property type="molecule type" value="Genomic_DNA"/>
</dbReference>
<accession>A0A1X2KJG1</accession>
<organism evidence="2 3">
    <name type="scientific">Mycolicibacterium vulneris</name>
    <dbReference type="NCBI Taxonomy" id="547163"/>
    <lineage>
        <taxon>Bacteria</taxon>
        <taxon>Bacillati</taxon>
        <taxon>Actinomycetota</taxon>
        <taxon>Actinomycetes</taxon>
        <taxon>Mycobacteriales</taxon>
        <taxon>Mycobacteriaceae</taxon>
        <taxon>Mycolicibacterium</taxon>
    </lineage>
</organism>
<evidence type="ECO:0000313" key="2">
    <source>
        <dbReference type="EMBL" id="OSC20872.1"/>
    </source>
</evidence>
<dbReference type="PANTHER" id="PTHR43236">
    <property type="entry name" value="ANTITOXIN HIGA1"/>
    <property type="match status" value="1"/>
</dbReference>
<dbReference type="Gene3D" id="1.10.10.2910">
    <property type="match status" value="1"/>
</dbReference>
<dbReference type="InterPro" id="IPR010359">
    <property type="entry name" value="IrrE_HExxH"/>
</dbReference>
<dbReference type="AlphaFoldDB" id="A0A1X2KJG1"/>
<feature type="domain" description="IrrE N-terminal-like" evidence="1">
    <location>
        <begin position="64"/>
        <end position="147"/>
    </location>
</feature>
<dbReference type="Proteomes" id="UP000242320">
    <property type="component" value="Unassembled WGS sequence"/>
</dbReference>
<dbReference type="Pfam" id="PF06114">
    <property type="entry name" value="Peptidase_M78"/>
    <property type="match status" value="1"/>
</dbReference>
<evidence type="ECO:0000313" key="3">
    <source>
        <dbReference type="Proteomes" id="UP000242320"/>
    </source>
</evidence>